<dbReference type="Pfam" id="PF18545">
    <property type="entry name" value="HalOD1"/>
    <property type="match status" value="1"/>
</dbReference>
<evidence type="ECO:0000313" key="4">
    <source>
        <dbReference type="Proteomes" id="UP000323537"/>
    </source>
</evidence>
<keyword evidence="4" id="KW-1185">Reference proteome</keyword>
<accession>A0A1I2ZTL3</accession>
<gene>
    <name evidence="3" type="ORF">SAMN04488066_103120</name>
</gene>
<dbReference type="AlphaFoldDB" id="A0A1I2ZTL3"/>
<dbReference type="EMBL" id="FOPZ01000003">
    <property type="protein sequence ID" value="SFH41197.1"/>
    <property type="molecule type" value="Genomic_DNA"/>
</dbReference>
<dbReference type="Proteomes" id="UP000323537">
    <property type="component" value="Unassembled WGS sequence"/>
</dbReference>
<sequence length="109" mass="12137">MTQQRDYSGREDEGPCSETASKTYTSTFARGSDKTVSIRVVETVAEAIETDLEDLRPLYDTIDSAALNMLFESPHRFGRGCVKFRYEGCTVTVSADEWIAVSPRTNDGE</sequence>
<dbReference type="RefSeq" id="WP_149783545.1">
    <property type="nucleotide sequence ID" value="NZ_BAAADP010000001.1"/>
</dbReference>
<proteinExistence type="predicted"/>
<feature type="domain" description="Halobacterial output" evidence="2">
    <location>
        <begin position="33"/>
        <end position="103"/>
    </location>
</feature>
<reference evidence="3 4" key="1">
    <citation type="submission" date="2016-10" db="EMBL/GenBank/DDBJ databases">
        <authorList>
            <person name="Varghese N."/>
            <person name="Submissions S."/>
        </authorList>
    </citation>
    <scope>NUCLEOTIDE SEQUENCE [LARGE SCALE GENOMIC DNA]</scope>
    <source>
        <strain evidence="3 4">CGMCC 1.6377</strain>
    </source>
</reference>
<protein>
    <recommendedName>
        <fullName evidence="2">Halobacterial output domain-containing protein</fullName>
    </recommendedName>
</protein>
<dbReference type="OrthoDB" id="199137at2157"/>
<evidence type="ECO:0000313" key="3">
    <source>
        <dbReference type="EMBL" id="SFH41197.1"/>
    </source>
</evidence>
<feature type="region of interest" description="Disordered" evidence="1">
    <location>
        <begin position="1"/>
        <end position="24"/>
    </location>
</feature>
<dbReference type="InterPro" id="IPR040624">
    <property type="entry name" value="HalOD1"/>
</dbReference>
<evidence type="ECO:0000259" key="2">
    <source>
        <dbReference type="Pfam" id="PF18545"/>
    </source>
</evidence>
<organism evidence="3 4">
    <name type="scientific">Halorubrum aquaticum</name>
    <dbReference type="NCBI Taxonomy" id="387340"/>
    <lineage>
        <taxon>Archaea</taxon>
        <taxon>Methanobacteriati</taxon>
        <taxon>Methanobacteriota</taxon>
        <taxon>Stenosarchaea group</taxon>
        <taxon>Halobacteria</taxon>
        <taxon>Halobacteriales</taxon>
        <taxon>Haloferacaceae</taxon>
        <taxon>Halorubrum</taxon>
    </lineage>
</organism>
<name>A0A1I2ZTL3_9EURY</name>
<evidence type="ECO:0000256" key="1">
    <source>
        <dbReference type="SAM" id="MobiDB-lite"/>
    </source>
</evidence>